<reference evidence="1" key="1">
    <citation type="submission" date="2019-02" db="EMBL/GenBank/DDBJ databases">
        <authorList>
            <person name="Gruber-Vodicka R. H."/>
            <person name="Seah K. B. B."/>
        </authorList>
    </citation>
    <scope>NUCLEOTIDE SEQUENCE</scope>
    <source>
        <strain evidence="1">BECK_DK47</strain>
    </source>
</reference>
<protein>
    <submittedName>
        <fullName evidence="1">Uncharacterized protein</fullName>
    </submittedName>
</protein>
<dbReference type="AlphaFoldDB" id="A0A450S776"/>
<sequence length="73" mass="8377">MKWAASPCLLSRRVNHLNVMEKQRTRGTNVRIGTPGFFAFPIYGAINSYARKEFNRSYLLCSPSKRWGRSPNA</sequence>
<dbReference type="EMBL" id="CAADEX010000018">
    <property type="protein sequence ID" value="VFJ47713.1"/>
    <property type="molecule type" value="Genomic_DNA"/>
</dbReference>
<accession>A0A450S776</accession>
<name>A0A450S776_9GAMM</name>
<proteinExistence type="predicted"/>
<gene>
    <name evidence="1" type="ORF">BECKDK2373B_GA0170837_101823</name>
</gene>
<evidence type="ECO:0000313" key="1">
    <source>
        <dbReference type="EMBL" id="VFJ47713.1"/>
    </source>
</evidence>
<organism evidence="1">
    <name type="scientific">Candidatus Kentrum sp. DK</name>
    <dbReference type="NCBI Taxonomy" id="2126562"/>
    <lineage>
        <taxon>Bacteria</taxon>
        <taxon>Pseudomonadati</taxon>
        <taxon>Pseudomonadota</taxon>
        <taxon>Gammaproteobacteria</taxon>
        <taxon>Candidatus Kentrum</taxon>
    </lineage>
</organism>